<sequence>MGYKYDERELLDHAVADVLEHGIAQLTFGRLAKRIGINDRSIVYYFPTKEVLVTRVLGVIGEQLQPLLAEAFGAEPLPADELSRRAWRVMSTPKSDPVFAVFFEVVGLAAASAQPFDAVATQMLDGWIAWVEQCLDVPKPERRAAATAVVATIDGLLMIRQLLGAQAADQAAAHLGFA</sequence>
<evidence type="ECO:0000256" key="1">
    <source>
        <dbReference type="ARBA" id="ARBA00023015"/>
    </source>
</evidence>
<feature type="domain" description="HTH tetR-type" evidence="4">
    <location>
        <begin position="4"/>
        <end position="64"/>
    </location>
</feature>
<dbReference type="Pfam" id="PF00440">
    <property type="entry name" value="TetR_N"/>
    <property type="match status" value="1"/>
</dbReference>
<dbReference type="AlphaFoldDB" id="A0A6J6BXG3"/>
<name>A0A6J6BXG3_9ZZZZ</name>
<dbReference type="InterPro" id="IPR009057">
    <property type="entry name" value="Homeodomain-like_sf"/>
</dbReference>
<evidence type="ECO:0000259" key="4">
    <source>
        <dbReference type="PROSITE" id="PS50977"/>
    </source>
</evidence>
<accession>A0A6J6BXG3</accession>
<keyword evidence="2" id="KW-0238">DNA-binding</keyword>
<gene>
    <name evidence="5" type="ORF">UFOPK1493_00440</name>
</gene>
<dbReference type="Gene3D" id="1.10.357.10">
    <property type="entry name" value="Tetracycline Repressor, domain 2"/>
    <property type="match status" value="1"/>
</dbReference>
<evidence type="ECO:0000256" key="2">
    <source>
        <dbReference type="ARBA" id="ARBA00023125"/>
    </source>
</evidence>
<dbReference type="PANTHER" id="PTHR47506:SF1">
    <property type="entry name" value="HTH-TYPE TRANSCRIPTIONAL REGULATOR YJDC"/>
    <property type="match status" value="1"/>
</dbReference>
<dbReference type="PANTHER" id="PTHR47506">
    <property type="entry name" value="TRANSCRIPTIONAL REGULATORY PROTEIN"/>
    <property type="match status" value="1"/>
</dbReference>
<keyword evidence="1" id="KW-0805">Transcription regulation</keyword>
<keyword evidence="3" id="KW-0804">Transcription</keyword>
<dbReference type="PROSITE" id="PS50977">
    <property type="entry name" value="HTH_TETR_2"/>
    <property type="match status" value="1"/>
</dbReference>
<dbReference type="InterPro" id="IPR001647">
    <property type="entry name" value="HTH_TetR"/>
</dbReference>
<reference evidence="5" key="1">
    <citation type="submission" date="2020-05" db="EMBL/GenBank/DDBJ databases">
        <authorList>
            <person name="Chiriac C."/>
            <person name="Salcher M."/>
            <person name="Ghai R."/>
            <person name="Kavagutti S V."/>
        </authorList>
    </citation>
    <scope>NUCLEOTIDE SEQUENCE</scope>
</reference>
<organism evidence="5">
    <name type="scientific">freshwater metagenome</name>
    <dbReference type="NCBI Taxonomy" id="449393"/>
    <lineage>
        <taxon>unclassified sequences</taxon>
        <taxon>metagenomes</taxon>
        <taxon>ecological metagenomes</taxon>
    </lineage>
</organism>
<evidence type="ECO:0000256" key="3">
    <source>
        <dbReference type="ARBA" id="ARBA00023163"/>
    </source>
</evidence>
<evidence type="ECO:0000313" key="5">
    <source>
        <dbReference type="EMBL" id="CAB4542953.1"/>
    </source>
</evidence>
<dbReference type="SUPFAM" id="SSF46689">
    <property type="entry name" value="Homeodomain-like"/>
    <property type="match status" value="1"/>
</dbReference>
<dbReference type="GO" id="GO:0003677">
    <property type="term" value="F:DNA binding"/>
    <property type="evidence" value="ECO:0007669"/>
    <property type="project" value="UniProtKB-KW"/>
</dbReference>
<protein>
    <submittedName>
        <fullName evidence="5">Unannotated protein</fullName>
    </submittedName>
</protein>
<dbReference type="EMBL" id="CAEZSR010000008">
    <property type="protein sequence ID" value="CAB4542953.1"/>
    <property type="molecule type" value="Genomic_DNA"/>
</dbReference>
<proteinExistence type="predicted"/>